<dbReference type="Proteomes" id="UP000584867">
    <property type="component" value="Unassembled WGS sequence"/>
</dbReference>
<accession>A0A7W8E9Y8</accession>
<organism evidence="1 2">
    <name type="scientific">Granulicella mallensis</name>
    <dbReference type="NCBI Taxonomy" id="940614"/>
    <lineage>
        <taxon>Bacteria</taxon>
        <taxon>Pseudomonadati</taxon>
        <taxon>Acidobacteriota</taxon>
        <taxon>Terriglobia</taxon>
        <taxon>Terriglobales</taxon>
        <taxon>Acidobacteriaceae</taxon>
        <taxon>Granulicella</taxon>
    </lineage>
</organism>
<dbReference type="RefSeq" id="WP_184255860.1">
    <property type="nucleotide sequence ID" value="NZ_JACHIO010000009.1"/>
</dbReference>
<dbReference type="EMBL" id="JACHIO010000009">
    <property type="protein sequence ID" value="MBB5064186.1"/>
    <property type="molecule type" value="Genomic_DNA"/>
</dbReference>
<name>A0A7W8E9Y8_9BACT</name>
<gene>
    <name evidence="1" type="ORF">HDF15_002537</name>
</gene>
<sequence>MPVLEHLDFDIPEGIELRTELSLRALQFAKVKGLRYDRTDGAAPGVLFGHSDECQHGNFYPPSYREIANHPQWERRLGKVHTAFKRARVRANWDWKELDCAHSSDALLMNIFCHPGVLISERAQAMLGVDSHAVPEFGFKPRTPIHNDKRDNTEIDMKIDCLLVEAKLTESDFQSARCGLISRYRDLEAVFDLIELPSRNGKVCSYQLIRGALAAHATGDSFCVLCDARRPDLIEAWYRIIRAVRSHELRYRLKLLTWQELAGVLPNDLRLFLAAKYGIHQSGC</sequence>
<dbReference type="InterPro" id="IPR054333">
    <property type="entry name" value="REase-ARP-assoc"/>
</dbReference>
<protein>
    <submittedName>
        <fullName evidence="1">Uncharacterized protein</fullName>
    </submittedName>
</protein>
<reference evidence="1 2" key="1">
    <citation type="submission" date="2020-08" db="EMBL/GenBank/DDBJ databases">
        <title>Genomic Encyclopedia of Type Strains, Phase IV (KMG-V): Genome sequencing to study the core and pangenomes of soil and plant-associated prokaryotes.</title>
        <authorList>
            <person name="Whitman W."/>
        </authorList>
    </citation>
    <scope>NUCLEOTIDE SEQUENCE [LARGE SCALE GENOMIC DNA]</scope>
    <source>
        <strain evidence="1 2">X5P3</strain>
    </source>
</reference>
<comment type="caution">
    <text evidence="1">The sequence shown here is derived from an EMBL/GenBank/DDBJ whole genome shotgun (WGS) entry which is preliminary data.</text>
</comment>
<dbReference type="Pfam" id="PF22558">
    <property type="entry name" value="REase-ARP"/>
    <property type="match status" value="1"/>
</dbReference>
<proteinExistence type="predicted"/>
<dbReference type="AlphaFoldDB" id="A0A7W8E9Y8"/>
<evidence type="ECO:0000313" key="1">
    <source>
        <dbReference type="EMBL" id="MBB5064186.1"/>
    </source>
</evidence>
<evidence type="ECO:0000313" key="2">
    <source>
        <dbReference type="Proteomes" id="UP000584867"/>
    </source>
</evidence>